<feature type="region of interest" description="Disordered" evidence="2">
    <location>
        <begin position="77"/>
        <end position="201"/>
    </location>
</feature>
<organism evidence="4 5">
    <name type="scientific">Coprinellus micaceus</name>
    <name type="common">Glistening ink-cap mushroom</name>
    <name type="synonym">Coprinus micaceus</name>
    <dbReference type="NCBI Taxonomy" id="71717"/>
    <lineage>
        <taxon>Eukaryota</taxon>
        <taxon>Fungi</taxon>
        <taxon>Dikarya</taxon>
        <taxon>Basidiomycota</taxon>
        <taxon>Agaricomycotina</taxon>
        <taxon>Agaricomycetes</taxon>
        <taxon>Agaricomycetidae</taxon>
        <taxon>Agaricales</taxon>
        <taxon>Agaricineae</taxon>
        <taxon>Psathyrellaceae</taxon>
        <taxon>Coprinellus</taxon>
    </lineage>
</organism>
<feature type="domain" description="C2H2-type" evidence="3">
    <location>
        <begin position="33"/>
        <end position="61"/>
    </location>
</feature>
<evidence type="ECO:0000256" key="1">
    <source>
        <dbReference type="PROSITE-ProRule" id="PRU00042"/>
    </source>
</evidence>
<keyword evidence="1" id="KW-0863">Zinc-finger</keyword>
<keyword evidence="1" id="KW-0862">Zinc</keyword>
<feature type="compositionally biased region" description="Acidic residues" evidence="2">
    <location>
        <begin position="1112"/>
        <end position="1122"/>
    </location>
</feature>
<name>A0A4Y7T313_COPMI</name>
<protein>
    <recommendedName>
        <fullName evidence="3">C2H2-type domain-containing protein</fullName>
    </recommendedName>
</protein>
<keyword evidence="1" id="KW-0479">Metal-binding</keyword>
<accession>A0A4Y7T313</accession>
<sequence>MDLPPIGCILPVPAPSGSRPNRELYQHPNTITYSCDICGRTYSAPHHLTLHGRSCGLGKRKVDHMLHESKVFWETRKKRRVERQPPECEIGSSTQRAPQQMPTPRTSTAMRADPPYTPNHIPNACHLGPPLGLEMPSDVEDAPYQGRGNPPTLNNRPATPNAAALPSHTPSPAAQQAQDGNPEPSDPSRSTTVAPDPRQPLQQSNNEAQVLVLQRSSQNVFGVVWAFAKATSQRPPDRQPDNEDRSLVLHPSSRNVFGVMREYTLTSGARLTHEPDGVMPLDNSITAAAKKAAPQPTYGPFKSKTAFLLADWYWNSMNKSFLDFQNLLTIFKDPDFSLTDAVDVNWKAAFHALGANPNDFNLEDANWISDDGWMSTPITIDIPFHKQMKDNKGTSQRFTFGQFRHRRIVSVIKEKIMSCEDSSDFHYVPYRATWKPTEESLEVELYGEMYSSRAFRVAHEELQKLPSMDANQGRKTSTMGRWRDEVLLSQDIHLFCGLPREARPDGTFRILLAGVRNNGLCPCHRCLVPKKDLSRLGAPTDIERDSPHQESDITSLVEKAQTEIVENGFAIDSNSKVEVYLKPHSLIPSKNAFLNFAGHPFNIRDALVVDLMHEFEIGVWKKVFIHAIRLVEFYTTPTKALTAVLDERYRATPAFGRDGICKFGPNVSNMKRKAARDFADLLQTPVNVKRRNLLTDNWTVCDTGVRIPAPRASKYCIDRAIVYLRRMACPRKASTLAFLDYATKMLGAYMRYFSQEVCSKVLMKELSKEAEAQVQKEGKGTGKTISKKSAKLGVFTIKFHFLGDYVRTIHWFGTTDSYSTETSWYPRTDKHDFEAQMSQIERCQARLEWIHANNTYIPPPPGEAPIQPSPSGFYVIARNQGSPFNISVFGDVVGRGDDGSEDVYTKNFIPKLKRHLLPHILKILRYLLNSLPESEYNKLLRINYPTYDVRRAEDVIHIDTPQCSIMFLNTNYKQDTWGTDHPYLYVKYIGVYHANMEHTATTNIESTSSGSIGTSTWPPIDHIHLTAFLWCLWPPRARWASETLQTFCGVYTSSLSSPPAWLRFRFADRDLFMRYQYGMSVGHTYMYGGHFPPPNVPTIPAGFNHWDGGALEGDDEEEEDADNSGGPQGILDYAPAHEMDDRERDFYLEA</sequence>
<proteinExistence type="predicted"/>
<feature type="compositionally biased region" description="Polar residues" evidence="2">
    <location>
        <begin position="168"/>
        <end position="179"/>
    </location>
</feature>
<comment type="caution">
    <text evidence="4">The sequence shown here is derived from an EMBL/GenBank/DDBJ whole genome shotgun (WGS) entry which is preliminary data.</text>
</comment>
<gene>
    <name evidence="4" type="ORF">FA13DRAFT_1711831</name>
</gene>
<dbReference type="OrthoDB" id="2692094at2759"/>
<feature type="compositionally biased region" description="Polar residues" evidence="2">
    <location>
        <begin position="91"/>
        <end position="109"/>
    </location>
</feature>
<evidence type="ECO:0000259" key="3">
    <source>
        <dbReference type="PROSITE" id="PS50157"/>
    </source>
</evidence>
<reference evidence="4 5" key="1">
    <citation type="journal article" date="2019" name="Nat. Ecol. Evol.">
        <title>Megaphylogeny resolves global patterns of mushroom evolution.</title>
        <authorList>
            <person name="Varga T."/>
            <person name="Krizsan K."/>
            <person name="Foldi C."/>
            <person name="Dima B."/>
            <person name="Sanchez-Garcia M."/>
            <person name="Sanchez-Ramirez S."/>
            <person name="Szollosi G.J."/>
            <person name="Szarkandi J.G."/>
            <person name="Papp V."/>
            <person name="Albert L."/>
            <person name="Andreopoulos W."/>
            <person name="Angelini C."/>
            <person name="Antonin V."/>
            <person name="Barry K.W."/>
            <person name="Bougher N.L."/>
            <person name="Buchanan P."/>
            <person name="Buyck B."/>
            <person name="Bense V."/>
            <person name="Catcheside P."/>
            <person name="Chovatia M."/>
            <person name="Cooper J."/>
            <person name="Damon W."/>
            <person name="Desjardin D."/>
            <person name="Finy P."/>
            <person name="Geml J."/>
            <person name="Haridas S."/>
            <person name="Hughes K."/>
            <person name="Justo A."/>
            <person name="Karasinski D."/>
            <person name="Kautmanova I."/>
            <person name="Kiss B."/>
            <person name="Kocsube S."/>
            <person name="Kotiranta H."/>
            <person name="LaButti K.M."/>
            <person name="Lechner B.E."/>
            <person name="Liimatainen K."/>
            <person name="Lipzen A."/>
            <person name="Lukacs Z."/>
            <person name="Mihaltcheva S."/>
            <person name="Morgado L.N."/>
            <person name="Niskanen T."/>
            <person name="Noordeloos M.E."/>
            <person name="Ohm R.A."/>
            <person name="Ortiz-Santana B."/>
            <person name="Ovrebo C."/>
            <person name="Racz N."/>
            <person name="Riley R."/>
            <person name="Savchenko A."/>
            <person name="Shiryaev A."/>
            <person name="Soop K."/>
            <person name="Spirin V."/>
            <person name="Szebenyi C."/>
            <person name="Tomsovsky M."/>
            <person name="Tulloss R.E."/>
            <person name="Uehling J."/>
            <person name="Grigoriev I.V."/>
            <person name="Vagvolgyi C."/>
            <person name="Papp T."/>
            <person name="Martin F.M."/>
            <person name="Miettinen O."/>
            <person name="Hibbett D.S."/>
            <person name="Nagy L.G."/>
        </authorList>
    </citation>
    <scope>NUCLEOTIDE SEQUENCE [LARGE SCALE GENOMIC DNA]</scope>
    <source>
        <strain evidence="4 5">FP101781</strain>
    </source>
</reference>
<dbReference type="InterPro" id="IPR013087">
    <property type="entry name" value="Znf_C2H2_type"/>
</dbReference>
<keyword evidence="5" id="KW-1185">Reference proteome</keyword>
<dbReference type="Proteomes" id="UP000298030">
    <property type="component" value="Unassembled WGS sequence"/>
</dbReference>
<feature type="region of interest" description="Disordered" evidence="2">
    <location>
        <begin position="1108"/>
        <end position="1135"/>
    </location>
</feature>
<dbReference type="GO" id="GO:0008270">
    <property type="term" value="F:zinc ion binding"/>
    <property type="evidence" value="ECO:0007669"/>
    <property type="project" value="UniProtKB-KW"/>
</dbReference>
<evidence type="ECO:0000313" key="4">
    <source>
        <dbReference type="EMBL" id="TEB28547.1"/>
    </source>
</evidence>
<dbReference type="EMBL" id="QPFP01000032">
    <property type="protein sequence ID" value="TEB28547.1"/>
    <property type="molecule type" value="Genomic_DNA"/>
</dbReference>
<evidence type="ECO:0000256" key="2">
    <source>
        <dbReference type="SAM" id="MobiDB-lite"/>
    </source>
</evidence>
<dbReference type="STRING" id="71717.A0A4Y7T313"/>
<evidence type="ECO:0000313" key="5">
    <source>
        <dbReference type="Proteomes" id="UP000298030"/>
    </source>
</evidence>
<dbReference type="PROSITE" id="PS50157">
    <property type="entry name" value="ZINC_FINGER_C2H2_2"/>
    <property type="match status" value="1"/>
</dbReference>
<dbReference type="AlphaFoldDB" id="A0A4Y7T313"/>